<protein>
    <submittedName>
        <fullName evidence="1">Uncharacterized protein</fullName>
    </submittedName>
</protein>
<name>A0A366U776_ENTGA</name>
<evidence type="ECO:0000313" key="1">
    <source>
        <dbReference type="EMBL" id="QOG27374.1"/>
    </source>
</evidence>
<proteinExistence type="predicted"/>
<evidence type="ECO:0000313" key="2">
    <source>
        <dbReference type="Proteomes" id="UP000516696"/>
    </source>
</evidence>
<sequence length="289" mass="34438">MITPEVSSTKRLNYEFLLTLSYEEATQHLLNKHGAVSDDYFRESSYERFLKGEIKSITKGKYSKTSDGLYCHHIDENKYSNMSKLPVIKRYKYPFESQKKERLTYCDLFEHLILHALIIKETKGTYGVSGYKGYLYPDAENWYVKNNEPTLEWMRVCKNRAFLAQSDAKELLNKVDEFIEPFVPKFIITEDELAQRKELFNKLLIERKQEEKERKEQKKIEEIARLNEFNMEYPKLSEIGITVGTSRKKILNTLYEYSYSNQFPKRKDFYESKITIIRDELLEELNDLL</sequence>
<dbReference type="EMBL" id="CP050485">
    <property type="protein sequence ID" value="QOG27374.1"/>
    <property type="molecule type" value="Genomic_DNA"/>
</dbReference>
<dbReference type="Proteomes" id="UP000516696">
    <property type="component" value="Chromosome"/>
</dbReference>
<dbReference type="RefSeq" id="WP_113849753.1">
    <property type="nucleotide sequence ID" value="NZ_CP050485.1"/>
</dbReference>
<accession>A0A366U776</accession>
<reference evidence="1 2" key="1">
    <citation type="submission" date="2020-03" db="EMBL/GenBank/DDBJ databases">
        <title>Characterization of ganglioside-mimicking enterococci.</title>
        <authorList>
            <person name="Patry R.T."/>
            <person name="Nothaft H."/>
            <person name="Bridger R."/>
            <person name="Shajahan A."/>
            <person name="Huynh S."/>
            <person name="Sanchez S."/>
            <person name="Azadi P."/>
            <person name="Cooper K."/>
            <person name="Miller W.G."/>
            <person name="Parker C.T."/>
            <person name="Wells L."/>
            <person name="Szymanski C.M."/>
        </authorList>
    </citation>
    <scope>NUCLEOTIDE SEQUENCE [LARGE SCALE GENOMIC DNA]</scope>
    <source>
        <strain evidence="1 2">EGM181</strain>
    </source>
</reference>
<dbReference type="AlphaFoldDB" id="A0A366U776"/>
<organism evidence="1 2">
    <name type="scientific">Enterococcus gallinarum</name>
    <dbReference type="NCBI Taxonomy" id="1353"/>
    <lineage>
        <taxon>Bacteria</taxon>
        <taxon>Bacillati</taxon>
        <taxon>Bacillota</taxon>
        <taxon>Bacilli</taxon>
        <taxon>Lactobacillales</taxon>
        <taxon>Enterococcaceae</taxon>
        <taxon>Enterococcus</taxon>
    </lineage>
</organism>
<gene>
    <name evidence="1" type="ORF">EGM181_08995</name>
</gene>